<proteinExistence type="predicted"/>
<organism evidence="2 3">
    <name type="scientific">Aquimarina celericrescens</name>
    <dbReference type="NCBI Taxonomy" id="1964542"/>
    <lineage>
        <taxon>Bacteria</taxon>
        <taxon>Pseudomonadati</taxon>
        <taxon>Bacteroidota</taxon>
        <taxon>Flavobacteriia</taxon>
        <taxon>Flavobacteriales</taxon>
        <taxon>Flavobacteriaceae</taxon>
        <taxon>Aquimarina</taxon>
    </lineage>
</organism>
<dbReference type="RefSeq" id="WP_378319602.1">
    <property type="nucleotide sequence ID" value="NZ_JBHUHY010000004.1"/>
</dbReference>
<sequence length="279" mass="33032">MRIIYSLNTYPVANNRWNMGNRFDDTIYMTAGSILHTHMWYKDITLYIDPIGYEYLSGLPCRVVKVDFKQDLELWMEPKLYAIENQREPFVHVDTDIFIKQPIEFEFEKVIVERKDIGYYCYEPLIKFFDDYCKNLPLWDSTIPYAWSCGVIGFKDFALRDEFLSFYRILKGILSDHRKEYDAFIDDYRGYLEIALLLEQYNLTSMLKVIGIAPTVLIPGDTIQEQSRYANNLGYTHLLGASKYHPKNIDKIKRLMYIKFADQYKSIQDRLENTIIGSL</sequence>
<evidence type="ECO:0000259" key="1">
    <source>
        <dbReference type="Pfam" id="PF20508"/>
    </source>
</evidence>
<reference evidence="3" key="1">
    <citation type="journal article" date="2019" name="Int. J. Syst. Evol. Microbiol.">
        <title>The Global Catalogue of Microorganisms (GCM) 10K type strain sequencing project: providing services to taxonomists for standard genome sequencing and annotation.</title>
        <authorList>
            <consortium name="The Broad Institute Genomics Platform"/>
            <consortium name="The Broad Institute Genome Sequencing Center for Infectious Disease"/>
            <person name="Wu L."/>
            <person name="Ma J."/>
        </authorList>
    </citation>
    <scope>NUCLEOTIDE SEQUENCE [LARGE SCALE GENOMIC DNA]</scope>
    <source>
        <strain evidence="3">DT92</strain>
    </source>
</reference>
<dbReference type="InterPro" id="IPR046621">
    <property type="entry name" value="DUF6734"/>
</dbReference>
<gene>
    <name evidence="2" type="ORF">ACFSJT_07400</name>
</gene>
<dbReference type="EMBL" id="JBHUHY010000004">
    <property type="protein sequence ID" value="MFD2186614.1"/>
    <property type="molecule type" value="Genomic_DNA"/>
</dbReference>
<dbReference type="Pfam" id="PF20508">
    <property type="entry name" value="DUF6734"/>
    <property type="match status" value="1"/>
</dbReference>
<name>A0ABW5AUE6_9FLAO</name>
<comment type="caution">
    <text evidence="2">The sequence shown here is derived from an EMBL/GenBank/DDBJ whole genome shotgun (WGS) entry which is preliminary data.</text>
</comment>
<keyword evidence="3" id="KW-1185">Reference proteome</keyword>
<evidence type="ECO:0000313" key="3">
    <source>
        <dbReference type="Proteomes" id="UP001597344"/>
    </source>
</evidence>
<accession>A0ABW5AUE6</accession>
<dbReference type="Proteomes" id="UP001597344">
    <property type="component" value="Unassembled WGS sequence"/>
</dbReference>
<protein>
    <submittedName>
        <fullName evidence="2">DUF6734 family protein</fullName>
    </submittedName>
</protein>
<evidence type="ECO:0000313" key="2">
    <source>
        <dbReference type="EMBL" id="MFD2186614.1"/>
    </source>
</evidence>
<feature type="domain" description="DUF6734" evidence="1">
    <location>
        <begin position="1"/>
        <end position="268"/>
    </location>
</feature>